<dbReference type="GO" id="GO:0051301">
    <property type="term" value="P:cell division"/>
    <property type="evidence" value="ECO:0007669"/>
    <property type="project" value="UniProtKB-KW"/>
</dbReference>
<dbReference type="SMART" id="SM01332">
    <property type="entry name" value="Cyclin_C"/>
    <property type="match status" value="1"/>
</dbReference>
<organism evidence="9 10">
    <name type="scientific">Sesamum alatum</name>
    <dbReference type="NCBI Taxonomy" id="300844"/>
    <lineage>
        <taxon>Eukaryota</taxon>
        <taxon>Viridiplantae</taxon>
        <taxon>Streptophyta</taxon>
        <taxon>Embryophyta</taxon>
        <taxon>Tracheophyta</taxon>
        <taxon>Spermatophyta</taxon>
        <taxon>Magnoliopsida</taxon>
        <taxon>eudicotyledons</taxon>
        <taxon>Gunneridae</taxon>
        <taxon>Pentapetalae</taxon>
        <taxon>asterids</taxon>
        <taxon>lamiids</taxon>
        <taxon>Lamiales</taxon>
        <taxon>Pedaliaceae</taxon>
        <taxon>Sesamum</taxon>
    </lineage>
</organism>
<comment type="similarity">
    <text evidence="1">Belongs to the cyclin family. Cyclin D subfamily.</text>
</comment>
<evidence type="ECO:0000313" key="10">
    <source>
        <dbReference type="Proteomes" id="UP001293254"/>
    </source>
</evidence>
<dbReference type="InterPro" id="IPR006671">
    <property type="entry name" value="Cyclin_N"/>
</dbReference>
<dbReference type="SMART" id="SM00385">
    <property type="entry name" value="CYCLIN"/>
    <property type="match status" value="1"/>
</dbReference>
<dbReference type="Proteomes" id="UP001293254">
    <property type="component" value="Unassembled WGS sequence"/>
</dbReference>
<keyword evidence="10" id="KW-1185">Reference proteome</keyword>
<dbReference type="Pfam" id="PF00134">
    <property type="entry name" value="Cyclin_N"/>
    <property type="match status" value="1"/>
</dbReference>
<feature type="compositionally biased region" description="Gly residues" evidence="6">
    <location>
        <begin position="353"/>
        <end position="363"/>
    </location>
</feature>
<reference evidence="9" key="2">
    <citation type="journal article" date="2024" name="Plant">
        <title>Genomic evolution and insights into agronomic trait innovations of Sesamum species.</title>
        <authorList>
            <person name="Miao H."/>
            <person name="Wang L."/>
            <person name="Qu L."/>
            <person name="Liu H."/>
            <person name="Sun Y."/>
            <person name="Le M."/>
            <person name="Wang Q."/>
            <person name="Wei S."/>
            <person name="Zheng Y."/>
            <person name="Lin W."/>
            <person name="Duan Y."/>
            <person name="Cao H."/>
            <person name="Xiong S."/>
            <person name="Wang X."/>
            <person name="Wei L."/>
            <person name="Li C."/>
            <person name="Ma Q."/>
            <person name="Ju M."/>
            <person name="Zhao R."/>
            <person name="Li G."/>
            <person name="Mu C."/>
            <person name="Tian Q."/>
            <person name="Mei H."/>
            <person name="Zhang T."/>
            <person name="Gao T."/>
            <person name="Zhang H."/>
        </authorList>
    </citation>
    <scope>NUCLEOTIDE SEQUENCE</scope>
    <source>
        <strain evidence="9">3651</strain>
    </source>
</reference>
<dbReference type="FunFam" id="1.10.472.10:FF:000040">
    <property type="entry name" value="D6-type cyclin"/>
    <property type="match status" value="1"/>
</dbReference>
<dbReference type="SUPFAM" id="SSF47954">
    <property type="entry name" value="Cyclin-like"/>
    <property type="match status" value="2"/>
</dbReference>
<dbReference type="Pfam" id="PF02984">
    <property type="entry name" value="Cyclin_C"/>
    <property type="match status" value="1"/>
</dbReference>
<evidence type="ECO:0000256" key="3">
    <source>
        <dbReference type="ARBA" id="ARBA00023127"/>
    </source>
</evidence>
<comment type="caution">
    <text evidence="9">The sequence shown here is derived from an EMBL/GenBank/DDBJ whole genome shotgun (WGS) entry which is preliminary data.</text>
</comment>
<evidence type="ECO:0000256" key="5">
    <source>
        <dbReference type="RuleBase" id="RU000383"/>
    </source>
</evidence>
<dbReference type="FunFam" id="1.10.472.10:FF:000060">
    <property type="entry name" value="D6-type cyclin"/>
    <property type="match status" value="1"/>
</dbReference>
<feature type="domain" description="Cyclin-like" evidence="7">
    <location>
        <begin position="120"/>
        <end position="207"/>
    </location>
</feature>
<dbReference type="PANTHER" id="PTHR10177">
    <property type="entry name" value="CYCLINS"/>
    <property type="match status" value="1"/>
</dbReference>
<evidence type="ECO:0000256" key="6">
    <source>
        <dbReference type="SAM" id="MobiDB-lite"/>
    </source>
</evidence>
<accession>A0AAE2CXF2</accession>
<evidence type="ECO:0000259" key="7">
    <source>
        <dbReference type="SMART" id="SM00385"/>
    </source>
</evidence>
<evidence type="ECO:0000313" key="9">
    <source>
        <dbReference type="EMBL" id="KAK4437975.1"/>
    </source>
</evidence>
<dbReference type="InterPro" id="IPR036915">
    <property type="entry name" value="Cyclin-like_sf"/>
</dbReference>
<feature type="domain" description="Cyclin C-terminal" evidence="8">
    <location>
        <begin position="216"/>
        <end position="340"/>
    </location>
</feature>
<reference evidence="9" key="1">
    <citation type="submission" date="2020-06" db="EMBL/GenBank/DDBJ databases">
        <authorList>
            <person name="Li T."/>
            <person name="Hu X."/>
            <person name="Zhang T."/>
            <person name="Song X."/>
            <person name="Zhang H."/>
            <person name="Dai N."/>
            <person name="Sheng W."/>
            <person name="Hou X."/>
            <person name="Wei L."/>
        </authorList>
    </citation>
    <scope>NUCLEOTIDE SEQUENCE</scope>
    <source>
        <strain evidence="9">3651</strain>
        <tissue evidence="9">Leaf</tissue>
    </source>
</reference>
<proteinExistence type="inferred from homology"/>
<dbReference type="InterPro" id="IPR039361">
    <property type="entry name" value="Cyclin"/>
</dbReference>
<dbReference type="InterPro" id="IPR048258">
    <property type="entry name" value="Cyclins_cyclin-box"/>
</dbReference>
<name>A0AAE2CXF2_9LAMI</name>
<dbReference type="EMBL" id="JACGWO010000001">
    <property type="protein sequence ID" value="KAK4437975.1"/>
    <property type="molecule type" value="Genomic_DNA"/>
</dbReference>
<evidence type="ECO:0000259" key="8">
    <source>
        <dbReference type="SMART" id="SM01332"/>
    </source>
</evidence>
<dbReference type="AlphaFoldDB" id="A0AAE2CXF2"/>
<protein>
    <submittedName>
        <fullName evidence="9">Cyclin-D1-1</fullName>
    </submittedName>
</protein>
<sequence length="385" mass="42025">MKEVQLQLPGHKGKHMAGSQRELKAAVYVSIPPPPPPPLLLPAASNAVPLIATAVLRHELADDVVRSDADTYPEYCSASGESSFIARLLESEPHHMPHPDYLRLCQNRSSHFTARQDSINSILKVHSHFQFKPVTAFLSINYFDRFLSSHILPETGWPFQLLSVVCLSLAAKMEELYVPLLLDLQMLETSCVFEPKTIQRMELLVMATLKWRLRSVTPFDYLYYFISMLPSSASKPDSASALHSVASNIILNTTRVIDFLGFPPSVIAAAAVSSAAGKGVNLHTPFDDRVDREMVRSCHQLMEEYLLDTCPSDGLKVMSIEPLAPPSPIGVLDAAACASCDTHSENPASVSGPGSGSGSGAGDGEAEPERKRQRLSTPDVQEPQP</sequence>
<dbReference type="PROSITE" id="PS00292">
    <property type="entry name" value="CYCLINS"/>
    <property type="match status" value="1"/>
</dbReference>
<evidence type="ECO:0000256" key="1">
    <source>
        <dbReference type="ARBA" id="ARBA00009065"/>
    </source>
</evidence>
<gene>
    <name evidence="9" type="ORF">Salat_0131600</name>
</gene>
<keyword evidence="4" id="KW-0131">Cell cycle</keyword>
<dbReference type="CDD" id="cd20543">
    <property type="entry name" value="CYCLIN_AtCycD-like_rpt1"/>
    <property type="match status" value="1"/>
</dbReference>
<dbReference type="InterPro" id="IPR004367">
    <property type="entry name" value="Cyclin_C-dom"/>
</dbReference>
<evidence type="ECO:0000256" key="4">
    <source>
        <dbReference type="ARBA" id="ARBA00023306"/>
    </source>
</evidence>
<keyword evidence="3 5" id="KW-0195">Cyclin</keyword>
<evidence type="ECO:0000256" key="2">
    <source>
        <dbReference type="ARBA" id="ARBA00022618"/>
    </source>
</evidence>
<dbReference type="CDD" id="cd20544">
    <property type="entry name" value="CYCLIN_AtCycD-like_rpt2"/>
    <property type="match status" value="1"/>
</dbReference>
<keyword evidence="2" id="KW-0132">Cell division</keyword>
<dbReference type="InterPro" id="IPR013763">
    <property type="entry name" value="Cyclin-like_dom"/>
</dbReference>
<dbReference type="Gene3D" id="1.10.472.10">
    <property type="entry name" value="Cyclin-like"/>
    <property type="match status" value="2"/>
</dbReference>
<feature type="region of interest" description="Disordered" evidence="6">
    <location>
        <begin position="342"/>
        <end position="385"/>
    </location>
</feature>